<reference evidence="2 3" key="1">
    <citation type="journal article" date="2011" name="Front. Microbiol.">
        <title>Genomic signatures of strain selection and enhancement in Bacillus atrophaeus var. globigii, a historical biowarfare simulant.</title>
        <authorList>
            <person name="Gibbons H.S."/>
            <person name="Broomall S.M."/>
            <person name="McNew L.A."/>
            <person name="Daligault H."/>
            <person name="Chapman C."/>
            <person name="Bruce D."/>
            <person name="Karavis M."/>
            <person name="Krepps M."/>
            <person name="McGregor P.A."/>
            <person name="Hong C."/>
            <person name="Park K.H."/>
            <person name="Akmal A."/>
            <person name="Feldman A."/>
            <person name="Lin J.S."/>
            <person name="Chang W.E."/>
            <person name="Higgs B.W."/>
            <person name="Demirev P."/>
            <person name="Lindquist J."/>
            <person name="Liem A."/>
            <person name="Fochler E."/>
            <person name="Read T.D."/>
            <person name="Tapia R."/>
            <person name="Johnson S."/>
            <person name="Bishop-Lilly K.A."/>
            <person name="Detter C."/>
            <person name="Han C."/>
            <person name="Sozhamannan S."/>
            <person name="Rosenzweig C.N."/>
            <person name="Skowronski E.W."/>
        </authorList>
    </citation>
    <scope>NUCLEOTIDE SEQUENCE [LARGE SCALE GENOMIC DNA]</scope>
    <source>
        <strain evidence="2 3">TPS4-2</strain>
    </source>
</reference>
<keyword evidence="1" id="KW-0812">Transmembrane</keyword>
<accession>A0A432YM15</accession>
<gene>
    <name evidence="2" type="ORF">CWI73_11195</name>
</gene>
<evidence type="ECO:0000313" key="2">
    <source>
        <dbReference type="EMBL" id="RUO62027.1"/>
    </source>
</evidence>
<feature type="transmembrane region" description="Helical" evidence="1">
    <location>
        <begin position="12"/>
        <end position="31"/>
    </location>
</feature>
<evidence type="ECO:0000313" key="3">
    <source>
        <dbReference type="Proteomes" id="UP000288361"/>
    </source>
</evidence>
<dbReference type="EMBL" id="PIQA01000013">
    <property type="protein sequence ID" value="RUO62027.1"/>
    <property type="molecule type" value="Genomic_DNA"/>
</dbReference>
<name>A0A432YM15_9GAMM</name>
<sequence length="274" mass="31160">MKSSVTKAIGFWSTLFVAICILCTVAAYFFTAHQSHQLRRLISENADQLATPVPPLPRELTELLPSSPVDELLSTIAQRYPINLHYQRSGSADSTWLITIEAEPQQAMRFVAEVTGSQYKRYSHFPETESLSWEALGANNSDVYGVLQWQFRWQTEHSINQLEKPIYANHFKPINVPTLSCYDKPFSGAQPQFVASQMSDARLTAIQTVPNRKAIFKSQNQEWVTALEGDWLGQHTQLDTIHSDSLILSHWQQSGDCWHKHSEQLRINKESDAS</sequence>
<dbReference type="Proteomes" id="UP000288361">
    <property type="component" value="Unassembled WGS sequence"/>
</dbReference>
<organism evidence="2 3">
    <name type="scientific">Idiomarina piscisalsi</name>
    <dbReference type="NCBI Taxonomy" id="1096243"/>
    <lineage>
        <taxon>Bacteria</taxon>
        <taxon>Pseudomonadati</taxon>
        <taxon>Pseudomonadota</taxon>
        <taxon>Gammaproteobacteria</taxon>
        <taxon>Alteromonadales</taxon>
        <taxon>Idiomarinaceae</taxon>
        <taxon>Idiomarina</taxon>
    </lineage>
</organism>
<evidence type="ECO:0000256" key="1">
    <source>
        <dbReference type="SAM" id="Phobius"/>
    </source>
</evidence>
<protein>
    <submittedName>
        <fullName evidence="2">Uncharacterized protein</fullName>
    </submittedName>
</protein>
<proteinExistence type="predicted"/>
<dbReference type="AlphaFoldDB" id="A0A432YM15"/>
<keyword evidence="1" id="KW-0472">Membrane</keyword>
<keyword evidence="1" id="KW-1133">Transmembrane helix</keyword>
<dbReference type="RefSeq" id="WP_126752856.1">
    <property type="nucleotide sequence ID" value="NZ_JBHUMT010000003.1"/>
</dbReference>
<comment type="caution">
    <text evidence="2">The sequence shown here is derived from an EMBL/GenBank/DDBJ whole genome shotgun (WGS) entry which is preliminary data.</text>
</comment>